<keyword evidence="14" id="KW-0406">Ion transport</keyword>
<evidence type="ECO:0000256" key="3">
    <source>
        <dbReference type="ARBA" id="ARBA00022448"/>
    </source>
</evidence>
<dbReference type="NCBIfam" id="TIGR01511">
    <property type="entry name" value="ATPase-IB1_Cu"/>
    <property type="match status" value="1"/>
</dbReference>
<evidence type="ECO:0000256" key="12">
    <source>
        <dbReference type="ARBA" id="ARBA00022989"/>
    </source>
</evidence>
<dbReference type="InterPro" id="IPR044492">
    <property type="entry name" value="P_typ_ATPase_HD_dom"/>
</dbReference>
<dbReference type="InterPro" id="IPR023214">
    <property type="entry name" value="HAD_sf"/>
</dbReference>
<dbReference type="InterPro" id="IPR027256">
    <property type="entry name" value="P-typ_ATPase_IB"/>
</dbReference>
<feature type="region of interest" description="Disordered" evidence="17">
    <location>
        <begin position="1"/>
        <end position="32"/>
    </location>
</feature>
<feature type="transmembrane region" description="Helical" evidence="16">
    <location>
        <begin position="774"/>
        <end position="793"/>
    </location>
</feature>
<feature type="transmembrane region" description="Helical" evidence="16">
    <location>
        <begin position="191"/>
        <end position="212"/>
    </location>
</feature>
<dbReference type="Pfam" id="PF00403">
    <property type="entry name" value="HMA"/>
    <property type="match status" value="2"/>
</dbReference>
<dbReference type="Gene3D" id="3.30.70.100">
    <property type="match status" value="2"/>
</dbReference>
<feature type="transmembrane region" description="Helical" evidence="16">
    <location>
        <begin position="799"/>
        <end position="819"/>
    </location>
</feature>
<dbReference type="SUPFAM" id="SSF56784">
    <property type="entry name" value="HAD-like"/>
    <property type="match status" value="1"/>
</dbReference>
<feature type="compositionally biased region" description="Basic and acidic residues" evidence="17">
    <location>
        <begin position="10"/>
        <end position="32"/>
    </location>
</feature>
<proteinExistence type="inferred from homology"/>
<dbReference type="Pfam" id="PF00702">
    <property type="entry name" value="Hydrolase"/>
    <property type="match status" value="1"/>
</dbReference>
<keyword evidence="7 16" id="KW-0547">Nucleotide-binding</keyword>
<evidence type="ECO:0000313" key="19">
    <source>
        <dbReference type="EMBL" id="GJE06127.1"/>
    </source>
</evidence>
<comment type="caution">
    <text evidence="19">The sequence shown here is derived from an EMBL/GenBank/DDBJ whole genome shotgun (WGS) entry which is preliminary data.</text>
</comment>
<evidence type="ECO:0000256" key="8">
    <source>
        <dbReference type="ARBA" id="ARBA00022796"/>
    </source>
</evidence>
<dbReference type="Pfam" id="PF00122">
    <property type="entry name" value="E1-E2_ATPase"/>
    <property type="match status" value="1"/>
</dbReference>
<evidence type="ECO:0000256" key="6">
    <source>
        <dbReference type="ARBA" id="ARBA00022737"/>
    </source>
</evidence>
<evidence type="ECO:0000256" key="7">
    <source>
        <dbReference type="ARBA" id="ARBA00022741"/>
    </source>
</evidence>
<evidence type="ECO:0000256" key="15">
    <source>
        <dbReference type="ARBA" id="ARBA00023136"/>
    </source>
</evidence>
<dbReference type="CDD" id="cd00371">
    <property type="entry name" value="HMA"/>
    <property type="match status" value="2"/>
</dbReference>
<keyword evidence="5 16" id="KW-0479">Metal-binding</keyword>
<keyword evidence="10" id="KW-0460">Magnesium</keyword>
<keyword evidence="16" id="KW-1003">Cell membrane</keyword>
<sequence>MMGSSISRGMLRDPDPSALPDRDDTAAPEDAGRLRLPIEGMSCAACAGRIERALAGLPGVREVAVNLAAQRASLIAPVGLPAAAIASAVEEAGYAVPTETHDLAVAGMTCASCAGRVERALGAVPGVVGAAVNLAAERVRVTALGGAVAVADLVAAVAAAGYEARPLDAGAPVAGEKPAASAGLDRERMQVGLALLLALPLVAPMLLAPFGVHGMLPGWVQWGLATPVQFWLGARFYRAGWSALRAGAGNMDLLVALGTSAAYGLSLYGLWRGGHLYFEASAVVIALVLLGKALEARARRRTGSALRALASLSPERARLRHPDGREEEVAAAILRVGDRVVVRPGERVPADGTVREGESALDEALITGESLPVEKGPGDAVTGGAVNGNGLLVIEVRAVGAETRLARIVRLVEDAQGAKAPVQHLVDRVSAVFVPAVLGLAALTLLGWLVVGAGLETALVTAVSVLVIACPCALGLATPAAIMAGTGAAARHGILIRDAGVLEAARGIDTITFDKTGTLTEGRPTLAALEPAEGTARAEALRLATAVQAGSAHPLARAVTERAASEGIAAAPASMVRALPGRGVCARVEGRDLALGSRRLMEEIGAAPGALAGRAWALEAEGRTVSWLAEIGPSPRILALLAFGDGLRPGAGTALAALRNAGIASVMLTGDGQAAAEATARGLGLDRVAAGLLPEDKAAEIGRLKAQGHRVAMVGDGINDAPALAAADLGIAMGGGTEVAVQAAGITLMRADPVLAADALDIARRTDARIRQNLAFAFAYNVIGLPLAAFGLLSPVVAGAAMAFSSVSVLANALVLTRWRPAAGVRTGRTPGRTS</sequence>
<evidence type="ECO:0000256" key="16">
    <source>
        <dbReference type="RuleBase" id="RU362081"/>
    </source>
</evidence>
<feature type="domain" description="HMA" evidence="18">
    <location>
        <begin position="32"/>
        <end position="97"/>
    </location>
</feature>
<dbReference type="InterPro" id="IPR059000">
    <property type="entry name" value="ATPase_P-type_domA"/>
</dbReference>
<dbReference type="InterPro" id="IPR006121">
    <property type="entry name" value="HMA_dom"/>
</dbReference>
<dbReference type="NCBIfam" id="TIGR01525">
    <property type="entry name" value="ATPase-IB_hvy"/>
    <property type="match status" value="1"/>
</dbReference>
<reference evidence="19" key="2">
    <citation type="submission" date="2021-08" db="EMBL/GenBank/DDBJ databases">
        <authorList>
            <person name="Tani A."/>
            <person name="Ola A."/>
            <person name="Ogura Y."/>
            <person name="Katsura K."/>
            <person name="Hayashi T."/>
        </authorList>
    </citation>
    <scope>NUCLEOTIDE SEQUENCE</scope>
    <source>
        <strain evidence="19">LMG 23639</strain>
    </source>
</reference>
<evidence type="ECO:0000256" key="9">
    <source>
        <dbReference type="ARBA" id="ARBA00022840"/>
    </source>
</evidence>
<dbReference type="NCBIfam" id="TIGR01494">
    <property type="entry name" value="ATPase_P-type"/>
    <property type="match status" value="2"/>
</dbReference>
<comment type="similarity">
    <text evidence="2 16">Belongs to the cation transport ATPase (P-type) (TC 3.A.3) family. Type IB subfamily.</text>
</comment>
<evidence type="ECO:0000256" key="10">
    <source>
        <dbReference type="ARBA" id="ARBA00022842"/>
    </source>
</evidence>
<feature type="domain" description="HMA" evidence="18">
    <location>
        <begin position="99"/>
        <end position="165"/>
    </location>
</feature>
<feature type="transmembrane region" description="Helical" evidence="16">
    <location>
        <begin position="457"/>
        <end position="482"/>
    </location>
</feature>
<dbReference type="SUPFAM" id="SSF55008">
    <property type="entry name" value="HMA, heavy metal-associated domain"/>
    <property type="match status" value="2"/>
</dbReference>
<dbReference type="Gene3D" id="3.40.1110.10">
    <property type="entry name" value="Calcium-transporting ATPase, cytoplasmic domain N"/>
    <property type="match status" value="1"/>
</dbReference>
<dbReference type="PROSITE" id="PS00154">
    <property type="entry name" value="ATPASE_E1_E2"/>
    <property type="match status" value="1"/>
</dbReference>
<evidence type="ECO:0000256" key="17">
    <source>
        <dbReference type="SAM" id="MobiDB-lite"/>
    </source>
</evidence>
<keyword evidence="4 16" id="KW-0812">Transmembrane</keyword>
<dbReference type="RefSeq" id="WP_283206349.1">
    <property type="nucleotide sequence ID" value="NZ_BPQR01000022.1"/>
</dbReference>
<dbReference type="InterPro" id="IPR023299">
    <property type="entry name" value="ATPase_P-typ_cyto_dom_N"/>
</dbReference>
<dbReference type="SUPFAM" id="SSF81665">
    <property type="entry name" value="Calcium ATPase, transmembrane domain M"/>
    <property type="match status" value="1"/>
</dbReference>
<keyword evidence="11" id="KW-1278">Translocase</keyword>
<dbReference type="PROSITE" id="PS50846">
    <property type="entry name" value="HMA_2"/>
    <property type="match status" value="2"/>
</dbReference>
<feature type="transmembrane region" description="Helical" evidence="16">
    <location>
        <begin position="276"/>
        <end position="294"/>
    </location>
</feature>
<keyword evidence="15 16" id="KW-0472">Membrane</keyword>
<evidence type="ECO:0000256" key="11">
    <source>
        <dbReference type="ARBA" id="ARBA00022967"/>
    </source>
</evidence>
<keyword evidence="13" id="KW-0186">Copper</keyword>
<dbReference type="SFLD" id="SFLDG00002">
    <property type="entry name" value="C1.7:_P-type_atpase_like"/>
    <property type="match status" value="1"/>
</dbReference>
<dbReference type="Proteomes" id="UP001055102">
    <property type="component" value="Unassembled WGS sequence"/>
</dbReference>
<dbReference type="InterPro" id="IPR023298">
    <property type="entry name" value="ATPase_P-typ_TM_dom_sf"/>
</dbReference>
<evidence type="ECO:0000256" key="4">
    <source>
        <dbReference type="ARBA" id="ARBA00022692"/>
    </source>
</evidence>
<evidence type="ECO:0000256" key="1">
    <source>
        <dbReference type="ARBA" id="ARBA00004127"/>
    </source>
</evidence>
<keyword evidence="8" id="KW-0187">Copper transport</keyword>
<keyword evidence="6" id="KW-0677">Repeat</keyword>
<dbReference type="PRINTS" id="PR00943">
    <property type="entry name" value="CUATPASE"/>
</dbReference>
<comment type="subcellular location">
    <subcellularLocation>
        <location evidence="16">Cell membrane</location>
    </subcellularLocation>
    <subcellularLocation>
        <location evidence="1">Endomembrane system</location>
        <topology evidence="1">Multi-pass membrane protein</topology>
    </subcellularLocation>
</comment>
<dbReference type="PROSITE" id="PS01229">
    <property type="entry name" value="COF_2"/>
    <property type="match status" value="1"/>
</dbReference>
<keyword evidence="12 16" id="KW-1133">Transmembrane helix</keyword>
<dbReference type="InterPro" id="IPR018303">
    <property type="entry name" value="ATPase_P-typ_P_site"/>
</dbReference>
<keyword evidence="20" id="KW-1185">Reference proteome</keyword>
<feature type="transmembrane region" description="Helical" evidence="16">
    <location>
        <begin position="429"/>
        <end position="451"/>
    </location>
</feature>
<dbReference type="Gene3D" id="3.40.50.1000">
    <property type="entry name" value="HAD superfamily/HAD-like"/>
    <property type="match status" value="1"/>
</dbReference>
<dbReference type="InterPro" id="IPR036163">
    <property type="entry name" value="HMA_dom_sf"/>
</dbReference>
<reference evidence="19" key="1">
    <citation type="journal article" date="2021" name="Front. Microbiol.">
        <title>Comprehensive Comparative Genomics and Phenotyping of Methylobacterium Species.</title>
        <authorList>
            <person name="Alessa O."/>
            <person name="Ogura Y."/>
            <person name="Fujitani Y."/>
            <person name="Takami H."/>
            <person name="Hayashi T."/>
            <person name="Sahin N."/>
            <person name="Tani A."/>
        </authorList>
    </citation>
    <scope>NUCLEOTIDE SEQUENCE</scope>
    <source>
        <strain evidence="19">LMG 23639</strain>
    </source>
</reference>
<dbReference type="SFLD" id="SFLDS00003">
    <property type="entry name" value="Haloacid_Dehalogenase"/>
    <property type="match status" value="1"/>
</dbReference>
<dbReference type="PROSITE" id="PS01047">
    <property type="entry name" value="HMA_1"/>
    <property type="match status" value="2"/>
</dbReference>
<dbReference type="SUPFAM" id="SSF81653">
    <property type="entry name" value="Calcium ATPase, transduction domain A"/>
    <property type="match status" value="1"/>
</dbReference>
<accession>A0ABQ4SSQ6</accession>
<dbReference type="CDD" id="cd02094">
    <property type="entry name" value="P-type_ATPase_Cu-like"/>
    <property type="match status" value="1"/>
</dbReference>
<dbReference type="InterPro" id="IPR017969">
    <property type="entry name" value="Heavy-metal-associated_CS"/>
</dbReference>
<dbReference type="Gene3D" id="2.70.150.10">
    <property type="entry name" value="Calcium-transporting ATPase, cytoplasmic transduction domain A"/>
    <property type="match status" value="1"/>
</dbReference>
<evidence type="ECO:0000256" key="14">
    <source>
        <dbReference type="ARBA" id="ARBA00023065"/>
    </source>
</evidence>
<evidence type="ECO:0000256" key="13">
    <source>
        <dbReference type="ARBA" id="ARBA00023008"/>
    </source>
</evidence>
<dbReference type="PANTHER" id="PTHR43520">
    <property type="entry name" value="ATP7, ISOFORM B"/>
    <property type="match status" value="1"/>
</dbReference>
<dbReference type="EMBL" id="BPQR01000022">
    <property type="protein sequence ID" value="GJE06127.1"/>
    <property type="molecule type" value="Genomic_DNA"/>
</dbReference>
<dbReference type="PANTHER" id="PTHR43520:SF8">
    <property type="entry name" value="P-TYPE CU(+) TRANSPORTER"/>
    <property type="match status" value="1"/>
</dbReference>
<evidence type="ECO:0000259" key="18">
    <source>
        <dbReference type="PROSITE" id="PS50846"/>
    </source>
</evidence>
<protein>
    <submittedName>
        <fullName evidence="19">Copper-exporting P-type ATPase</fullName>
    </submittedName>
</protein>
<evidence type="ECO:0000256" key="2">
    <source>
        <dbReference type="ARBA" id="ARBA00006024"/>
    </source>
</evidence>
<name>A0ABQ4SSQ6_9HYPH</name>
<keyword evidence="3" id="KW-0813">Transport</keyword>
<evidence type="ECO:0000313" key="20">
    <source>
        <dbReference type="Proteomes" id="UP001055102"/>
    </source>
</evidence>
<dbReference type="NCBIfam" id="TIGR00003">
    <property type="entry name" value="copper ion binding protein"/>
    <property type="match status" value="2"/>
</dbReference>
<organism evidence="19 20">
    <name type="scientific">Methylobacterium jeotgali</name>
    <dbReference type="NCBI Taxonomy" id="381630"/>
    <lineage>
        <taxon>Bacteria</taxon>
        <taxon>Pseudomonadati</taxon>
        <taxon>Pseudomonadota</taxon>
        <taxon>Alphaproteobacteria</taxon>
        <taxon>Hyphomicrobiales</taxon>
        <taxon>Methylobacteriaceae</taxon>
        <taxon>Methylobacterium</taxon>
    </lineage>
</organism>
<gene>
    <name evidence="19" type="primary">copA</name>
    <name evidence="19" type="ORF">AOPFMNJM_1434</name>
</gene>
<keyword evidence="9 16" id="KW-0067">ATP-binding</keyword>
<dbReference type="InterPro" id="IPR006122">
    <property type="entry name" value="HMA_Cu_ion-bd"/>
</dbReference>
<evidence type="ECO:0000256" key="5">
    <source>
        <dbReference type="ARBA" id="ARBA00022723"/>
    </source>
</evidence>
<dbReference type="InterPro" id="IPR008250">
    <property type="entry name" value="ATPase_P-typ_transduc_dom_A_sf"/>
</dbReference>
<dbReference type="InterPro" id="IPR036412">
    <property type="entry name" value="HAD-like_sf"/>
</dbReference>
<dbReference type="InterPro" id="IPR001757">
    <property type="entry name" value="P_typ_ATPase"/>
</dbReference>
<dbReference type="SFLD" id="SFLDF00027">
    <property type="entry name" value="p-type_atpase"/>
    <property type="match status" value="1"/>
</dbReference>
<dbReference type="PRINTS" id="PR00119">
    <property type="entry name" value="CATATPASE"/>
</dbReference>